<reference evidence="3" key="1">
    <citation type="submission" date="2016-01" db="EMBL/GenBank/DDBJ databases">
        <title>Reference transcriptome for the parasite Schistocephalus solidus: insights into the molecular evolution of parasitism.</title>
        <authorList>
            <person name="Hebert F.O."/>
            <person name="Grambauer S."/>
            <person name="Barber I."/>
            <person name="Landry C.R."/>
            <person name="Aubin-Horth N."/>
        </authorList>
    </citation>
    <scope>NUCLEOTIDE SEQUENCE</scope>
</reference>
<evidence type="ECO:0000256" key="2">
    <source>
        <dbReference type="SAM" id="Phobius"/>
    </source>
</evidence>
<gene>
    <name evidence="3" type="ORF">TR165184</name>
</gene>
<evidence type="ECO:0000313" key="3">
    <source>
        <dbReference type="EMBL" id="JAP50415.1"/>
    </source>
</evidence>
<evidence type="ECO:0000256" key="1">
    <source>
        <dbReference type="SAM" id="MobiDB-lite"/>
    </source>
</evidence>
<dbReference type="EMBL" id="GEEE01012810">
    <property type="protein sequence ID" value="JAP50415.1"/>
    <property type="molecule type" value="Transcribed_RNA"/>
</dbReference>
<accession>A0A0X3PER2</accession>
<organism evidence="3">
    <name type="scientific">Schistocephalus solidus</name>
    <name type="common">Tapeworm</name>
    <dbReference type="NCBI Taxonomy" id="70667"/>
    <lineage>
        <taxon>Eukaryota</taxon>
        <taxon>Metazoa</taxon>
        <taxon>Spiralia</taxon>
        <taxon>Lophotrochozoa</taxon>
        <taxon>Platyhelminthes</taxon>
        <taxon>Cestoda</taxon>
        <taxon>Eucestoda</taxon>
        <taxon>Diphyllobothriidea</taxon>
        <taxon>Diphyllobothriidae</taxon>
        <taxon>Schistocephalus</taxon>
    </lineage>
</organism>
<name>A0A0X3PER2_SCHSO</name>
<sequence length="486" mass="54583">FDKSALEVKDTSWINLEPNKCAIYGVVLKSAVSAGFHEFRLMGSSPVSTVSRIFVEVLERNPRLPEVPNHRVLLRFEAAYAVRSDIRTHMLQTLSRKWLFLLTLDGYLRPECNGKPACTDELDILLINIATSGDSLNVIWAKKSLVYLKEKGEVSSWPSDNARMRRQVNYEVAQRRSVRSSAAAVAGGVHLDQDLTCPWAELAKLTQRLLVDYGNGVQTLPELVNRFSAAGFGKLIEVKVEKLGPCALPQPFEVEEPHLDTQVTSPAPFSSHLPELTDYEAENFPEPVQSLLPLKETDSAKHQQQRDFLLTTLLPICAFIILVLMVTLVVIWFLKFRGSSKTTEKRDVAAKEAQEPLAMTEDGWNGKKNGITSKADMNHDKTLSTDDTDGLSPHPSKPLIFPNEKPPLKPPDILNTMNKNIVHSPESQLQPRPVMPSTHQINMRPYYAMGPRPDPYRNLPPPIDSRFGLPRQMTPTFGYYRRDPAV</sequence>
<proteinExistence type="predicted"/>
<keyword evidence="2" id="KW-0472">Membrane</keyword>
<dbReference type="AlphaFoldDB" id="A0A0X3PER2"/>
<feature type="transmembrane region" description="Helical" evidence="2">
    <location>
        <begin position="308"/>
        <end position="334"/>
    </location>
</feature>
<evidence type="ECO:0008006" key="4">
    <source>
        <dbReference type="Google" id="ProtNLM"/>
    </source>
</evidence>
<feature type="compositionally biased region" description="Basic and acidic residues" evidence="1">
    <location>
        <begin position="343"/>
        <end position="354"/>
    </location>
</feature>
<protein>
    <recommendedName>
        <fullName evidence="4">Dystroglycan</fullName>
    </recommendedName>
</protein>
<feature type="non-terminal residue" evidence="3">
    <location>
        <position position="1"/>
    </location>
</feature>
<keyword evidence="2" id="KW-1133">Transmembrane helix</keyword>
<feature type="region of interest" description="Disordered" evidence="1">
    <location>
        <begin position="343"/>
        <end position="405"/>
    </location>
</feature>
<keyword evidence="2" id="KW-0812">Transmembrane</keyword>